<dbReference type="EMBL" id="MN739468">
    <property type="protein sequence ID" value="QHT06436.1"/>
    <property type="molecule type" value="Genomic_DNA"/>
</dbReference>
<organism evidence="2">
    <name type="scientific">viral metagenome</name>
    <dbReference type="NCBI Taxonomy" id="1070528"/>
    <lineage>
        <taxon>unclassified sequences</taxon>
        <taxon>metagenomes</taxon>
        <taxon>organismal metagenomes</taxon>
    </lineage>
</organism>
<sequence>MCSKQSNNIYYLQEGGTPIIKTARQGLNLTEEDEPIIASDSPGGRMLKIATDLIEGTIKGAVGAAEGSFTAALEGVTGDMPEKPWTEVAPKLMHSIEKNKEFAENFIQDEKMQEAVKELVETYAEAIAKVHDISKPAIDELVGDFWETIDEVGKRSAIGVMNTGMNVAEAAAGEIPVVGGLMDLALAAARGFNHFSKAVAPWLEKGPAMIQTASESAARGKEVADTYVPRIANKLNRIHELSEAANSKNPKMALAKIAAKNPLETIKTAKTMSNLSRAKNPQDIGKALGVPDIKTLTKKGGKARKTRRKRAKKTINRLKKSIDRFTRKRG</sequence>
<feature type="region of interest" description="Disordered" evidence="1">
    <location>
        <begin position="282"/>
        <end position="313"/>
    </location>
</feature>
<evidence type="ECO:0000313" key="2">
    <source>
        <dbReference type="EMBL" id="QHT06436.1"/>
    </source>
</evidence>
<accession>A0A6C0CNQ4</accession>
<feature type="compositionally biased region" description="Basic residues" evidence="1">
    <location>
        <begin position="296"/>
        <end position="313"/>
    </location>
</feature>
<dbReference type="AlphaFoldDB" id="A0A6C0CNQ4"/>
<name>A0A6C0CNQ4_9ZZZZ</name>
<reference evidence="2" key="1">
    <citation type="journal article" date="2020" name="Nature">
        <title>Giant virus diversity and host interactions through global metagenomics.</title>
        <authorList>
            <person name="Schulz F."/>
            <person name="Roux S."/>
            <person name="Paez-Espino D."/>
            <person name="Jungbluth S."/>
            <person name="Walsh D.A."/>
            <person name="Denef V.J."/>
            <person name="McMahon K.D."/>
            <person name="Konstantinidis K.T."/>
            <person name="Eloe-Fadrosh E.A."/>
            <person name="Kyrpides N.C."/>
            <person name="Woyke T."/>
        </authorList>
    </citation>
    <scope>NUCLEOTIDE SEQUENCE</scope>
    <source>
        <strain evidence="2">GVMAG-M-3300021425-30</strain>
    </source>
</reference>
<proteinExistence type="predicted"/>
<evidence type="ECO:0000256" key="1">
    <source>
        <dbReference type="SAM" id="MobiDB-lite"/>
    </source>
</evidence>
<protein>
    <submittedName>
        <fullName evidence="2">Uncharacterized protein</fullName>
    </submittedName>
</protein>